<keyword evidence="4" id="KW-1185">Reference proteome</keyword>
<proteinExistence type="predicted"/>
<dbReference type="SUPFAM" id="SSF54197">
    <property type="entry name" value="HIT-like"/>
    <property type="match status" value="1"/>
</dbReference>
<dbReference type="Gene3D" id="3.30.428.10">
    <property type="entry name" value="HIT-like"/>
    <property type="match status" value="1"/>
</dbReference>
<dbReference type="InterPro" id="IPR011146">
    <property type="entry name" value="HIT-like"/>
</dbReference>
<dbReference type="GO" id="GO:0047710">
    <property type="term" value="F:bis(5'-adenosyl)-triphosphatase activity"/>
    <property type="evidence" value="ECO:0007669"/>
    <property type="project" value="TreeGrafter"/>
</dbReference>
<organism evidence="3 4">
    <name type="scientific">Sinocyclocheilus grahami</name>
    <name type="common">Dianchi golden-line fish</name>
    <name type="synonym">Barbus grahami</name>
    <dbReference type="NCBI Taxonomy" id="75366"/>
    <lineage>
        <taxon>Eukaryota</taxon>
        <taxon>Metazoa</taxon>
        <taxon>Chordata</taxon>
        <taxon>Craniata</taxon>
        <taxon>Vertebrata</taxon>
        <taxon>Euteleostomi</taxon>
        <taxon>Actinopterygii</taxon>
        <taxon>Neopterygii</taxon>
        <taxon>Teleostei</taxon>
        <taxon>Ostariophysi</taxon>
        <taxon>Cypriniformes</taxon>
        <taxon>Cyprinidae</taxon>
        <taxon>Cyprininae</taxon>
        <taxon>Sinocyclocheilus</taxon>
    </lineage>
</organism>
<dbReference type="Pfam" id="PF01230">
    <property type="entry name" value="HIT"/>
    <property type="match status" value="1"/>
</dbReference>
<dbReference type="PANTHER" id="PTHR46981:SF1">
    <property type="entry name" value="BIS(5'-ADENOSYL)-TRIPHOSPHATASE"/>
    <property type="match status" value="1"/>
</dbReference>
<reference evidence="3" key="1">
    <citation type="submission" date="2025-08" db="UniProtKB">
        <authorList>
            <consortium name="Ensembl"/>
        </authorList>
    </citation>
    <scope>IDENTIFICATION</scope>
</reference>
<dbReference type="GO" id="GO:0006163">
    <property type="term" value="P:purine nucleotide metabolic process"/>
    <property type="evidence" value="ECO:0007669"/>
    <property type="project" value="TreeGrafter"/>
</dbReference>
<dbReference type="InParanoid" id="A0A672MWI5"/>
<accession>A0A672MWI5</accession>
<evidence type="ECO:0000256" key="1">
    <source>
        <dbReference type="PROSITE-ProRule" id="PRU00464"/>
    </source>
</evidence>
<dbReference type="PANTHER" id="PTHR46981">
    <property type="entry name" value="BIS(5'-ADENOSYL)-TRIPHOSPHATASE"/>
    <property type="match status" value="1"/>
</dbReference>
<dbReference type="InterPro" id="IPR036265">
    <property type="entry name" value="HIT-like_sf"/>
</dbReference>
<evidence type="ECO:0000259" key="2">
    <source>
        <dbReference type="PROSITE" id="PS51084"/>
    </source>
</evidence>
<reference evidence="3" key="2">
    <citation type="submission" date="2025-09" db="UniProtKB">
        <authorList>
            <consortium name="Ensembl"/>
        </authorList>
    </citation>
    <scope>IDENTIFICATION</scope>
</reference>
<comment type="caution">
    <text evidence="1">Lacks conserved residue(s) required for the propagation of feature annotation.</text>
</comment>
<sequence>VLVCPLHIVERFRDLHPDEVADLFMTAQKIANVIEKHFQASSLTIVIHV</sequence>
<feature type="domain" description="HIT" evidence="2">
    <location>
        <begin position="1"/>
        <end position="49"/>
    </location>
</feature>
<dbReference type="AlphaFoldDB" id="A0A672MWI5"/>
<dbReference type="FunCoup" id="A0A672MWI5">
    <property type="interactions" value="157"/>
</dbReference>
<evidence type="ECO:0000313" key="4">
    <source>
        <dbReference type="Proteomes" id="UP000472262"/>
    </source>
</evidence>
<dbReference type="PROSITE" id="PS51084">
    <property type="entry name" value="HIT_2"/>
    <property type="match status" value="1"/>
</dbReference>
<name>A0A672MWI5_SINGR</name>
<dbReference type="InterPro" id="IPR052677">
    <property type="entry name" value="Dinucleoside_ppp_hydrolase"/>
</dbReference>
<dbReference type="GO" id="GO:0015964">
    <property type="term" value="P:diadenosine triphosphate catabolic process"/>
    <property type="evidence" value="ECO:0007669"/>
    <property type="project" value="TreeGrafter"/>
</dbReference>
<dbReference type="GO" id="GO:0031625">
    <property type="term" value="F:ubiquitin protein ligase binding"/>
    <property type="evidence" value="ECO:0007669"/>
    <property type="project" value="TreeGrafter"/>
</dbReference>
<dbReference type="GO" id="GO:0005886">
    <property type="term" value="C:plasma membrane"/>
    <property type="evidence" value="ECO:0007669"/>
    <property type="project" value="TreeGrafter"/>
</dbReference>
<dbReference type="GO" id="GO:0005737">
    <property type="term" value="C:cytoplasm"/>
    <property type="evidence" value="ECO:0007669"/>
    <property type="project" value="TreeGrafter"/>
</dbReference>
<dbReference type="GO" id="GO:0072332">
    <property type="term" value="P:intrinsic apoptotic signaling pathway by p53 class mediator"/>
    <property type="evidence" value="ECO:0007669"/>
    <property type="project" value="TreeGrafter"/>
</dbReference>
<dbReference type="GO" id="GO:0032435">
    <property type="term" value="P:negative regulation of proteasomal ubiquitin-dependent protein catabolic process"/>
    <property type="evidence" value="ECO:0007669"/>
    <property type="project" value="TreeGrafter"/>
</dbReference>
<evidence type="ECO:0000313" key="3">
    <source>
        <dbReference type="Ensembl" id="ENSSGRP00000042361.1"/>
    </source>
</evidence>
<protein>
    <recommendedName>
        <fullName evidence="2">HIT domain-containing protein</fullName>
    </recommendedName>
</protein>
<dbReference type="GO" id="GO:0005634">
    <property type="term" value="C:nucleus"/>
    <property type="evidence" value="ECO:0007669"/>
    <property type="project" value="TreeGrafter"/>
</dbReference>
<dbReference type="Ensembl" id="ENSSGRT00000045385.1">
    <property type="protein sequence ID" value="ENSSGRP00000042361.1"/>
    <property type="gene ID" value="ENSSGRG00000022953.1"/>
</dbReference>
<dbReference type="Proteomes" id="UP000472262">
    <property type="component" value="Unassembled WGS sequence"/>
</dbReference>